<evidence type="ECO:0000313" key="2">
    <source>
        <dbReference type="Proteomes" id="UP000824890"/>
    </source>
</evidence>
<gene>
    <name evidence="1" type="ORF">HID58_024773</name>
</gene>
<sequence length="22" mass="2590">MSDVRIMTVKSYPSLIWGMMLM</sequence>
<keyword evidence="2" id="KW-1185">Reference proteome</keyword>
<name>A0ABQ8CJ47_BRANA</name>
<accession>A0ABQ8CJ47</accession>
<dbReference type="EMBL" id="JAGKQM010000007">
    <property type="protein sequence ID" value="KAH0917113.1"/>
    <property type="molecule type" value="Genomic_DNA"/>
</dbReference>
<protein>
    <submittedName>
        <fullName evidence="1">Uncharacterized protein</fullName>
    </submittedName>
</protein>
<organism evidence="1 2">
    <name type="scientific">Brassica napus</name>
    <name type="common">Rape</name>
    <dbReference type="NCBI Taxonomy" id="3708"/>
    <lineage>
        <taxon>Eukaryota</taxon>
        <taxon>Viridiplantae</taxon>
        <taxon>Streptophyta</taxon>
        <taxon>Embryophyta</taxon>
        <taxon>Tracheophyta</taxon>
        <taxon>Spermatophyta</taxon>
        <taxon>Magnoliopsida</taxon>
        <taxon>eudicotyledons</taxon>
        <taxon>Gunneridae</taxon>
        <taxon>Pentapetalae</taxon>
        <taxon>rosids</taxon>
        <taxon>malvids</taxon>
        <taxon>Brassicales</taxon>
        <taxon>Brassicaceae</taxon>
        <taxon>Brassiceae</taxon>
        <taxon>Brassica</taxon>
    </lineage>
</organism>
<dbReference type="Proteomes" id="UP000824890">
    <property type="component" value="Unassembled WGS sequence"/>
</dbReference>
<comment type="caution">
    <text evidence="1">The sequence shown here is derived from an EMBL/GenBank/DDBJ whole genome shotgun (WGS) entry which is preliminary data.</text>
</comment>
<reference evidence="1 2" key="1">
    <citation type="submission" date="2021-05" db="EMBL/GenBank/DDBJ databases">
        <title>Genome Assembly of Synthetic Allotetraploid Brassica napus Reveals Homoeologous Exchanges between Subgenomes.</title>
        <authorList>
            <person name="Davis J.T."/>
        </authorList>
    </citation>
    <scope>NUCLEOTIDE SEQUENCE [LARGE SCALE GENOMIC DNA]</scope>
    <source>
        <strain evidence="2">cv. Da-Ae</strain>
        <tissue evidence="1">Seedling</tissue>
    </source>
</reference>
<proteinExistence type="predicted"/>
<evidence type="ECO:0000313" key="1">
    <source>
        <dbReference type="EMBL" id="KAH0917113.1"/>
    </source>
</evidence>